<dbReference type="RefSeq" id="WP_311402379.1">
    <property type="nucleotide sequence ID" value="NZ_JAVRBG010000013.1"/>
</dbReference>
<sequence>MNFIKNQSIAVLFLIFSSNVVAQTFSPSSGNDFWRKVRFGGSIGLNFGNGYFAGSIAPSAIYPINEYFSAGAGLNFSYVKDNNYRATVYGGGVLGIVTPIPQVQLSVEFEQLRVNREIEYYGITVSDDFWHPALFLGAGYNTGPVTVGVRYNVIYNEDKSIYGSAFMPFVRIYF</sequence>
<organism evidence="2 3">
    <name type="scientific">Mesonia ostreae</name>
    <dbReference type="NCBI Taxonomy" id="861110"/>
    <lineage>
        <taxon>Bacteria</taxon>
        <taxon>Pseudomonadati</taxon>
        <taxon>Bacteroidota</taxon>
        <taxon>Flavobacteriia</taxon>
        <taxon>Flavobacteriales</taxon>
        <taxon>Flavobacteriaceae</taxon>
        <taxon>Mesonia</taxon>
    </lineage>
</organism>
<keyword evidence="1" id="KW-0732">Signal</keyword>
<comment type="caution">
    <text evidence="2">The sequence shown here is derived from an EMBL/GenBank/DDBJ whole genome shotgun (WGS) entry which is preliminary data.</text>
</comment>
<dbReference type="EMBL" id="JAVRBG010000013">
    <property type="protein sequence ID" value="MDT0295443.1"/>
    <property type="molecule type" value="Genomic_DNA"/>
</dbReference>
<dbReference type="Proteomes" id="UP001182991">
    <property type="component" value="Unassembled WGS sequence"/>
</dbReference>
<reference evidence="3" key="1">
    <citation type="submission" date="2023-07" db="EMBL/GenBank/DDBJ databases">
        <title>Isolating and identifying novel microbial strains from the Mariana Trench.</title>
        <authorList>
            <person name="Fu H."/>
        </authorList>
    </citation>
    <scope>NUCLEOTIDE SEQUENCE [LARGE SCALE GENOMIC DNA]</scope>
    <source>
        <strain evidence="3">T-y2</strain>
    </source>
</reference>
<evidence type="ECO:0000313" key="3">
    <source>
        <dbReference type="Proteomes" id="UP001182991"/>
    </source>
</evidence>
<evidence type="ECO:0000313" key="2">
    <source>
        <dbReference type="EMBL" id="MDT0295443.1"/>
    </source>
</evidence>
<feature type="signal peptide" evidence="1">
    <location>
        <begin position="1"/>
        <end position="22"/>
    </location>
</feature>
<evidence type="ECO:0000256" key="1">
    <source>
        <dbReference type="SAM" id="SignalP"/>
    </source>
</evidence>
<name>A0ABU2KL38_9FLAO</name>
<protein>
    <submittedName>
        <fullName evidence="2">Alpha-ketoglutarate decarboxylase</fullName>
    </submittedName>
</protein>
<feature type="chain" id="PRO_5046943701" evidence="1">
    <location>
        <begin position="23"/>
        <end position="174"/>
    </location>
</feature>
<proteinExistence type="predicted"/>
<keyword evidence="3" id="KW-1185">Reference proteome</keyword>
<accession>A0ABU2KL38</accession>
<gene>
    <name evidence="2" type="ORF">RLT85_12460</name>
</gene>